<organism evidence="14 15">
    <name type="scientific">Agrilutibacter solisilvae</name>
    <dbReference type="NCBI Taxonomy" id="2763317"/>
    <lineage>
        <taxon>Bacteria</taxon>
        <taxon>Pseudomonadati</taxon>
        <taxon>Pseudomonadota</taxon>
        <taxon>Gammaproteobacteria</taxon>
        <taxon>Lysobacterales</taxon>
        <taxon>Lysobacteraceae</taxon>
        <taxon>Agrilutibacter</taxon>
    </lineage>
</organism>
<feature type="transmembrane region" description="Helical" evidence="12">
    <location>
        <begin position="29"/>
        <end position="54"/>
    </location>
</feature>
<evidence type="ECO:0000256" key="6">
    <source>
        <dbReference type="ARBA" id="ARBA00022723"/>
    </source>
</evidence>
<dbReference type="SUPFAM" id="SSF48452">
    <property type="entry name" value="TPR-like"/>
    <property type="match status" value="1"/>
</dbReference>
<proteinExistence type="predicted"/>
<dbReference type="PANTHER" id="PTHR43221:SF1">
    <property type="entry name" value="PROTEASE HTPX"/>
    <property type="match status" value="1"/>
</dbReference>
<reference evidence="14 15" key="1">
    <citation type="submission" date="2021-03" db="EMBL/GenBank/DDBJ databases">
        <title>Lysobacter sp. nov. isolated from soil of gangwondo yeongwol, south Korea.</title>
        <authorList>
            <person name="Kim K.R."/>
            <person name="Kim K.H."/>
            <person name="Jeon C.O."/>
        </authorList>
    </citation>
    <scope>NUCLEOTIDE SEQUENCE [LARGE SCALE GENOMIC DNA]</scope>
    <source>
        <strain evidence="14 15">R19</strain>
    </source>
</reference>
<accession>A0A975ATE4</accession>
<keyword evidence="11 12" id="KW-0472">Membrane</keyword>
<gene>
    <name evidence="14" type="ORF">I8J32_003740</name>
</gene>
<sequence length="620" mass="67252">MASRHRHAALVARLQQQIEHSPGLYRFKLAAVAAVGYAVLLLVLAFGLGLPLIALGHLLFSGEPLGYAHAYLILVPGVLGVMVWRALWIRFEKPAGQELATEQAPALFARVEQLRATTGAPPLKGIVIDGELNAAAAGVPRAWGLAGHDLYLVLGLPMLRLLDPAELDAVIAHEFGHFGQRDQAFSGWIYRVRLSWARVLEGMASRGGNVGLYLFYRWYVPWFNAYSLALARHHEYGADAVAARTTSPQAAISGLTRLAVAEHWLDRDFRPRLEARMRAQRHPTAGLQADLARALAEVPAPDPARLSALGERPAGPDDTHPSLAQRARALGGAPALRPRDGDAATHYLGAHADAIGAQLDRAWREHVRQAWQTHFDATASERARLEELERRLELDAAAHLERAQLVERLRPELDPLPLYEAARQHAPDSALLLLRTGLLLLRRGQWQTGLAQLEQAIARDAAAAGEVAAELARARLDPHLPAAAAAAIATMAASLPPVLDVDAAGDDASDAKAPDERALQPHDLSVQALDALARTLAGEPRVVRAWIACQRAALAEARSHYVLLLDYRGSVASEPAALRRLQAAMALPGPHTLFTSSDRRALASRVRQACAVPVYERPRD</sequence>
<evidence type="ECO:0000256" key="10">
    <source>
        <dbReference type="ARBA" id="ARBA00023049"/>
    </source>
</evidence>
<dbReference type="GO" id="GO:0004222">
    <property type="term" value="F:metalloendopeptidase activity"/>
    <property type="evidence" value="ECO:0007669"/>
    <property type="project" value="InterPro"/>
</dbReference>
<dbReference type="InterPro" id="IPR011990">
    <property type="entry name" value="TPR-like_helical_dom_sf"/>
</dbReference>
<keyword evidence="8" id="KW-0862">Zinc</keyword>
<dbReference type="InterPro" id="IPR050083">
    <property type="entry name" value="HtpX_protease"/>
</dbReference>
<evidence type="ECO:0000256" key="8">
    <source>
        <dbReference type="ARBA" id="ARBA00022833"/>
    </source>
</evidence>
<dbReference type="GO" id="GO:0046872">
    <property type="term" value="F:metal ion binding"/>
    <property type="evidence" value="ECO:0007669"/>
    <property type="project" value="UniProtKB-KW"/>
</dbReference>
<evidence type="ECO:0000256" key="12">
    <source>
        <dbReference type="SAM" id="Phobius"/>
    </source>
</evidence>
<feature type="transmembrane region" description="Helical" evidence="12">
    <location>
        <begin position="66"/>
        <end position="87"/>
    </location>
</feature>
<evidence type="ECO:0000256" key="2">
    <source>
        <dbReference type="ARBA" id="ARBA00004651"/>
    </source>
</evidence>
<keyword evidence="4" id="KW-0645">Protease</keyword>
<comment type="subcellular location">
    <subcellularLocation>
        <location evidence="2">Cell membrane</location>
        <topology evidence="2">Multi-pass membrane protein</topology>
    </subcellularLocation>
</comment>
<evidence type="ECO:0000256" key="3">
    <source>
        <dbReference type="ARBA" id="ARBA00022475"/>
    </source>
</evidence>
<dbReference type="PANTHER" id="PTHR43221">
    <property type="entry name" value="PROTEASE HTPX"/>
    <property type="match status" value="1"/>
</dbReference>
<dbReference type="GO" id="GO:0006508">
    <property type="term" value="P:proteolysis"/>
    <property type="evidence" value="ECO:0007669"/>
    <property type="project" value="UniProtKB-KW"/>
</dbReference>
<evidence type="ECO:0000313" key="15">
    <source>
        <dbReference type="Proteomes" id="UP000639274"/>
    </source>
</evidence>
<dbReference type="KEGG" id="lsf:I8J32_003740"/>
<dbReference type="Proteomes" id="UP000639274">
    <property type="component" value="Chromosome"/>
</dbReference>
<dbReference type="InterPro" id="IPR001915">
    <property type="entry name" value="Peptidase_M48"/>
</dbReference>
<evidence type="ECO:0000256" key="4">
    <source>
        <dbReference type="ARBA" id="ARBA00022670"/>
    </source>
</evidence>
<evidence type="ECO:0000256" key="5">
    <source>
        <dbReference type="ARBA" id="ARBA00022692"/>
    </source>
</evidence>
<keyword evidence="9 12" id="KW-1133">Transmembrane helix</keyword>
<evidence type="ECO:0000256" key="11">
    <source>
        <dbReference type="ARBA" id="ARBA00023136"/>
    </source>
</evidence>
<keyword evidence="7" id="KW-0378">Hydrolase</keyword>
<keyword evidence="5 12" id="KW-0812">Transmembrane</keyword>
<evidence type="ECO:0000256" key="1">
    <source>
        <dbReference type="ARBA" id="ARBA00001947"/>
    </source>
</evidence>
<dbReference type="GO" id="GO:0005886">
    <property type="term" value="C:plasma membrane"/>
    <property type="evidence" value="ECO:0007669"/>
    <property type="project" value="UniProtKB-SubCell"/>
</dbReference>
<dbReference type="RefSeq" id="WP_200615047.1">
    <property type="nucleotide sequence ID" value="NZ_CP071518.1"/>
</dbReference>
<keyword evidence="3" id="KW-1003">Cell membrane</keyword>
<keyword evidence="6" id="KW-0479">Metal-binding</keyword>
<dbReference type="AlphaFoldDB" id="A0A975ATE4"/>
<dbReference type="Gene3D" id="3.30.2010.10">
    <property type="entry name" value="Metalloproteases ('zincins'), catalytic domain"/>
    <property type="match status" value="1"/>
</dbReference>
<name>A0A975ATE4_9GAMM</name>
<dbReference type="Pfam" id="PF01435">
    <property type="entry name" value="Peptidase_M48"/>
    <property type="match status" value="1"/>
</dbReference>
<evidence type="ECO:0000259" key="13">
    <source>
        <dbReference type="Pfam" id="PF01435"/>
    </source>
</evidence>
<dbReference type="EMBL" id="CP071518">
    <property type="protein sequence ID" value="QSX79029.1"/>
    <property type="molecule type" value="Genomic_DNA"/>
</dbReference>
<feature type="domain" description="Peptidase M48" evidence="13">
    <location>
        <begin position="131"/>
        <end position="330"/>
    </location>
</feature>
<comment type="cofactor">
    <cofactor evidence="1">
        <name>Zn(2+)</name>
        <dbReference type="ChEBI" id="CHEBI:29105"/>
    </cofactor>
</comment>
<protein>
    <submittedName>
        <fullName evidence="14">M48 family metalloprotease</fullName>
    </submittedName>
</protein>
<dbReference type="CDD" id="cd07328">
    <property type="entry name" value="M48_Ste24p_like"/>
    <property type="match status" value="1"/>
</dbReference>
<evidence type="ECO:0000256" key="9">
    <source>
        <dbReference type="ARBA" id="ARBA00022989"/>
    </source>
</evidence>
<keyword evidence="15" id="KW-1185">Reference proteome</keyword>
<evidence type="ECO:0000256" key="7">
    <source>
        <dbReference type="ARBA" id="ARBA00022801"/>
    </source>
</evidence>
<keyword evidence="10 14" id="KW-0482">Metalloprotease</keyword>
<evidence type="ECO:0000313" key="14">
    <source>
        <dbReference type="EMBL" id="QSX79029.1"/>
    </source>
</evidence>